<accession>A0ACC3TSH0</accession>
<reference evidence="2" key="1">
    <citation type="journal article" date="2024" name="Front. Bioeng. Biotechnol.">
        <title>Genome-scale model development and genomic sequencing of the oleaginous clade Lipomyces.</title>
        <authorList>
            <person name="Czajka J.J."/>
            <person name="Han Y."/>
            <person name="Kim J."/>
            <person name="Mondo S.J."/>
            <person name="Hofstad B.A."/>
            <person name="Robles A."/>
            <person name="Haridas S."/>
            <person name="Riley R."/>
            <person name="LaButti K."/>
            <person name="Pangilinan J."/>
            <person name="Andreopoulos W."/>
            <person name="Lipzen A."/>
            <person name="Yan J."/>
            <person name="Wang M."/>
            <person name="Ng V."/>
            <person name="Grigoriev I.V."/>
            <person name="Spatafora J.W."/>
            <person name="Magnuson J.K."/>
            <person name="Baker S.E."/>
            <person name="Pomraning K.R."/>
        </authorList>
    </citation>
    <scope>NUCLEOTIDE SEQUENCE [LARGE SCALE GENOMIC DNA]</scope>
    <source>
        <strain evidence="2">CBS 10300</strain>
    </source>
</reference>
<evidence type="ECO:0000313" key="2">
    <source>
        <dbReference type="Proteomes" id="UP001489719"/>
    </source>
</evidence>
<dbReference type="Proteomes" id="UP001489719">
    <property type="component" value="Unassembled WGS sequence"/>
</dbReference>
<name>A0ACC3TSH0_9ASCO</name>
<keyword evidence="2" id="KW-1185">Reference proteome</keyword>
<dbReference type="EMBL" id="MU970054">
    <property type="protein sequence ID" value="KAK9324092.1"/>
    <property type="molecule type" value="Genomic_DNA"/>
</dbReference>
<sequence length="99" mass="10842">MTTHDHHLTLTIPFSTPRQAQIAYNAISPDPQLKPDQFTQMLSVSDTIASCDEPNNPGRILVAEFEAESERVLRVGVNGFLESLGVVVGCLKDLDYPSS</sequence>
<protein>
    <submittedName>
        <fullName evidence="1">CTAG/Pcc1 family</fullName>
    </submittedName>
</protein>
<comment type="caution">
    <text evidence="1">The sequence shown here is derived from an EMBL/GenBank/DDBJ whole genome shotgun (WGS) entry which is preliminary data.</text>
</comment>
<gene>
    <name evidence="1" type="ORF">V1517DRAFT_318727</name>
</gene>
<organism evidence="1 2">
    <name type="scientific">Lipomyces orientalis</name>
    <dbReference type="NCBI Taxonomy" id="1233043"/>
    <lineage>
        <taxon>Eukaryota</taxon>
        <taxon>Fungi</taxon>
        <taxon>Dikarya</taxon>
        <taxon>Ascomycota</taxon>
        <taxon>Saccharomycotina</taxon>
        <taxon>Lipomycetes</taxon>
        <taxon>Lipomycetales</taxon>
        <taxon>Lipomycetaceae</taxon>
        <taxon>Lipomyces</taxon>
    </lineage>
</organism>
<proteinExistence type="predicted"/>
<evidence type="ECO:0000313" key="1">
    <source>
        <dbReference type="EMBL" id="KAK9324092.1"/>
    </source>
</evidence>